<evidence type="ECO:0000313" key="1">
    <source>
        <dbReference type="EMBL" id="CAE7522751.1"/>
    </source>
</evidence>
<dbReference type="EMBL" id="CAJNDS010002549">
    <property type="protein sequence ID" value="CAE7522751.1"/>
    <property type="molecule type" value="Genomic_DNA"/>
</dbReference>
<accession>A0A812T9B8</accession>
<dbReference type="Proteomes" id="UP000604046">
    <property type="component" value="Unassembled WGS sequence"/>
</dbReference>
<comment type="caution">
    <text evidence="1">The sequence shown here is derived from an EMBL/GenBank/DDBJ whole genome shotgun (WGS) entry which is preliminary data.</text>
</comment>
<sequence>MGRLQPVLEADHGRGLHCVRRPILLDSAFLSEPAQPSPNVRNAGNAGPKKELRFRLFCDDLGRNCEPSDEWGGPARQKPEQAKAPTLERRIFPSAALVLPRWKAKDKEREARFL</sequence>
<organism evidence="1 2">
    <name type="scientific">Symbiodinium natans</name>
    <dbReference type="NCBI Taxonomy" id="878477"/>
    <lineage>
        <taxon>Eukaryota</taxon>
        <taxon>Sar</taxon>
        <taxon>Alveolata</taxon>
        <taxon>Dinophyceae</taxon>
        <taxon>Suessiales</taxon>
        <taxon>Symbiodiniaceae</taxon>
        <taxon>Symbiodinium</taxon>
    </lineage>
</organism>
<dbReference type="AlphaFoldDB" id="A0A812T9B8"/>
<protein>
    <submittedName>
        <fullName evidence="1">Uncharacterized protein</fullName>
    </submittedName>
</protein>
<keyword evidence="2" id="KW-1185">Reference proteome</keyword>
<gene>
    <name evidence="1" type="ORF">SNAT2548_LOCUS29261</name>
</gene>
<proteinExistence type="predicted"/>
<evidence type="ECO:0000313" key="2">
    <source>
        <dbReference type="Proteomes" id="UP000604046"/>
    </source>
</evidence>
<name>A0A812T9B8_9DINO</name>
<reference evidence="1" key="1">
    <citation type="submission" date="2021-02" db="EMBL/GenBank/DDBJ databases">
        <authorList>
            <person name="Dougan E. K."/>
            <person name="Rhodes N."/>
            <person name="Thang M."/>
            <person name="Chan C."/>
        </authorList>
    </citation>
    <scope>NUCLEOTIDE SEQUENCE</scope>
</reference>